<name>A0A8H7QTD5_9FUNG</name>
<evidence type="ECO:0000256" key="2">
    <source>
        <dbReference type="ARBA" id="ARBA00006278"/>
    </source>
</evidence>
<dbReference type="PANTHER" id="PTHR32361:SF28">
    <property type="entry name" value="FRP1P"/>
    <property type="match status" value="1"/>
</dbReference>
<keyword evidence="8 13" id="KW-1133">Transmembrane helix</keyword>
<feature type="transmembrane region" description="Helical" evidence="13">
    <location>
        <begin position="248"/>
        <end position="266"/>
    </location>
</feature>
<evidence type="ECO:0000256" key="4">
    <source>
        <dbReference type="ARBA" id="ARBA00022448"/>
    </source>
</evidence>
<keyword evidence="5" id="KW-1003">Cell membrane</keyword>
<dbReference type="SUPFAM" id="SSF52343">
    <property type="entry name" value="Ferredoxin reductase-like, C-terminal NADP-linked domain"/>
    <property type="match status" value="1"/>
</dbReference>
<dbReference type="InterPro" id="IPR017938">
    <property type="entry name" value="Riboflavin_synthase-like_b-brl"/>
</dbReference>
<dbReference type="GO" id="GO:0006826">
    <property type="term" value="P:iron ion transport"/>
    <property type="evidence" value="ECO:0007669"/>
    <property type="project" value="TreeGrafter"/>
</dbReference>
<reference evidence="15" key="1">
    <citation type="submission" date="2020-12" db="EMBL/GenBank/DDBJ databases">
        <title>Metabolic potential, ecology and presence of endohyphal bacteria is reflected in genomic diversity of Mucoromycotina.</title>
        <authorList>
            <person name="Muszewska A."/>
            <person name="Okrasinska A."/>
            <person name="Steczkiewicz K."/>
            <person name="Drgas O."/>
            <person name="Orlowska M."/>
            <person name="Perlinska-Lenart U."/>
            <person name="Aleksandrzak-Piekarczyk T."/>
            <person name="Szatraj K."/>
            <person name="Zielenkiewicz U."/>
            <person name="Pilsyk S."/>
            <person name="Malc E."/>
            <person name="Mieczkowski P."/>
            <person name="Kruszewska J.S."/>
            <person name="Biernat P."/>
            <person name="Pawlowska J."/>
        </authorList>
    </citation>
    <scope>NUCLEOTIDE SEQUENCE</scope>
    <source>
        <strain evidence="15">CBS 226.32</strain>
    </source>
</reference>
<evidence type="ECO:0000256" key="6">
    <source>
        <dbReference type="ARBA" id="ARBA00022692"/>
    </source>
</evidence>
<dbReference type="GO" id="GO:0015677">
    <property type="term" value="P:copper ion import"/>
    <property type="evidence" value="ECO:0007669"/>
    <property type="project" value="TreeGrafter"/>
</dbReference>
<feature type="transmembrane region" description="Helical" evidence="13">
    <location>
        <begin position="121"/>
        <end position="138"/>
    </location>
</feature>
<feature type="transmembrane region" description="Helical" evidence="13">
    <location>
        <begin position="83"/>
        <end position="109"/>
    </location>
</feature>
<keyword evidence="11 13" id="KW-0472">Membrane</keyword>
<evidence type="ECO:0000256" key="10">
    <source>
        <dbReference type="ARBA" id="ARBA00023065"/>
    </source>
</evidence>
<proteinExistence type="inferred from homology"/>
<evidence type="ECO:0000256" key="9">
    <source>
        <dbReference type="ARBA" id="ARBA00023002"/>
    </source>
</evidence>
<dbReference type="InterPro" id="IPR013130">
    <property type="entry name" value="Fe3_Rdtase_TM_dom"/>
</dbReference>
<comment type="catalytic activity">
    <reaction evidence="12">
        <text>2 a Fe(II)-siderophore + NADP(+) + H(+) = 2 a Fe(III)-siderophore + NADPH</text>
        <dbReference type="Rhea" id="RHEA:28795"/>
        <dbReference type="Rhea" id="RHEA-COMP:11342"/>
        <dbReference type="Rhea" id="RHEA-COMP:11344"/>
        <dbReference type="ChEBI" id="CHEBI:15378"/>
        <dbReference type="ChEBI" id="CHEBI:29033"/>
        <dbReference type="ChEBI" id="CHEBI:29034"/>
        <dbReference type="ChEBI" id="CHEBI:57783"/>
        <dbReference type="ChEBI" id="CHEBI:58349"/>
        <dbReference type="EC" id="1.16.1.9"/>
    </reaction>
</comment>
<evidence type="ECO:0000256" key="11">
    <source>
        <dbReference type="ARBA" id="ARBA00023136"/>
    </source>
</evidence>
<evidence type="ECO:0000313" key="16">
    <source>
        <dbReference type="Proteomes" id="UP000650833"/>
    </source>
</evidence>
<evidence type="ECO:0000259" key="14">
    <source>
        <dbReference type="PROSITE" id="PS51384"/>
    </source>
</evidence>
<keyword evidence="7" id="KW-0249">Electron transport</keyword>
<dbReference type="CDD" id="cd06186">
    <property type="entry name" value="NOX_Duox_like_FAD_NADP"/>
    <property type="match status" value="1"/>
</dbReference>
<dbReference type="GO" id="GO:0005886">
    <property type="term" value="C:plasma membrane"/>
    <property type="evidence" value="ECO:0007669"/>
    <property type="project" value="UniProtKB-SubCell"/>
</dbReference>
<dbReference type="EMBL" id="JAEPRC010000409">
    <property type="protein sequence ID" value="KAG2197920.1"/>
    <property type="molecule type" value="Genomic_DNA"/>
</dbReference>
<dbReference type="InterPro" id="IPR017927">
    <property type="entry name" value="FAD-bd_FR_type"/>
</dbReference>
<dbReference type="Pfam" id="PF08022">
    <property type="entry name" value="FAD_binding_8"/>
    <property type="match status" value="1"/>
</dbReference>
<organism evidence="15 16">
    <name type="scientific">Mucor plumbeus</name>
    <dbReference type="NCBI Taxonomy" id="97098"/>
    <lineage>
        <taxon>Eukaryota</taxon>
        <taxon>Fungi</taxon>
        <taxon>Fungi incertae sedis</taxon>
        <taxon>Mucoromycota</taxon>
        <taxon>Mucoromycotina</taxon>
        <taxon>Mucoromycetes</taxon>
        <taxon>Mucorales</taxon>
        <taxon>Mucorineae</taxon>
        <taxon>Mucoraceae</taxon>
        <taxon>Mucor</taxon>
    </lineage>
</organism>
<gene>
    <name evidence="15" type="ORF">INT46_003585</name>
</gene>
<evidence type="ECO:0000256" key="13">
    <source>
        <dbReference type="SAM" id="Phobius"/>
    </source>
</evidence>
<feature type="transmembrane region" description="Helical" evidence="13">
    <location>
        <begin position="223"/>
        <end position="242"/>
    </location>
</feature>
<evidence type="ECO:0000256" key="8">
    <source>
        <dbReference type="ARBA" id="ARBA00022989"/>
    </source>
</evidence>
<dbReference type="GO" id="GO:0052851">
    <property type="term" value="F:ferric-chelate reductase (NADPH) activity"/>
    <property type="evidence" value="ECO:0007669"/>
    <property type="project" value="UniProtKB-EC"/>
</dbReference>
<dbReference type="EC" id="1.16.1.9" evidence="3"/>
<dbReference type="InterPro" id="IPR013121">
    <property type="entry name" value="Fe_red_NAD-bd_6"/>
</dbReference>
<dbReference type="PROSITE" id="PS51384">
    <property type="entry name" value="FAD_FR"/>
    <property type="match status" value="1"/>
</dbReference>
<feature type="domain" description="FAD-binding FR-type" evidence="14">
    <location>
        <begin position="262"/>
        <end position="371"/>
    </location>
</feature>
<keyword evidence="4" id="KW-0813">Transport</keyword>
<dbReference type="SFLD" id="SFLDS00052">
    <property type="entry name" value="Ferric_Reductase_Domain"/>
    <property type="match status" value="1"/>
</dbReference>
<evidence type="ECO:0000256" key="7">
    <source>
        <dbReference type="ARBA" id="ARBA00022982"/>
    </source>
</evidence>
<feature type="transmembrane region" description="Helical" evidence="13">
    <location>
        <begin position="199"/>
        <end position="216"/>
    </location>
</feature>
<dbReference type="InterPro" id="IPR039261">
    <property type="entry name" value="FNR_nucleotide-bd"/>
</dbReference>
<comment type="similarity">
    <text evidence="2">Belongs to the ferric reductase (FRE) family.</text>
</comment>
<dbReference type="Pfam" id="PF08030">
    <property type="entry name" value="NAD_binding_6"/>
    <property type="match status" value="1"/>
</dbReference>
<keyword evidence="16" id="KW-1185">Reference proteome</keyword>
<feature type="transmembrane region" description="Helical" evidence="13">
    <location>
        <begin position="159"/>
        <end position="179"/>
    </location>
</feature>
<dbReference type="Gene3D" id="3.40.50.80">
    <property type="entry name" value="Nucleotide-binding domain of ferredoxin-NADP reductase (FNR) module"/>
    <property type="match status" value="1"/>
</dbReference>
<keyword evidence="6 13" id="KW-0812">Transmembrane</keyword>
<evidence type="ECO:0000256" key="5">
    <source>
        <dbReference type="ARBA" id="ARBA00022475"/>
    </source>
</evidence>
<sequence>MDMDMDMNSQETPANINEPYANNLITIITAIIAFLTVRRLFIYIHNKTKTTSGFQWMHRLISPLASSYAHAENNVINKFSYTALYGAAPPLGAILVLLALISAVLPLLLLNVDLAVNSNRAGFLCLAMVPFLLSSTGKNSAMSLLTGISTVKLNFFHRILGMALFICATVHMSTMIYSWSKFPTFLKSELQLTKVQYGLAGYGCLCVVMLGSFLPVRIFCYEAFVVTHILGIAFIGCIAVHTPYAMRYFLSGLVCYLLNLLAVWFVKTYIAHARFEVMPEGCTKISIRLASPMKTHHIGQHINLCIPSISPFQWHPFTITSVQQQNTAYQNSIEVCVCSRGNFTRALYKNALPNQDLRVFVSGPFGSDDIKAAKVLDNYSSVVIASGGSGVTFGMRLLRELTDTLVMYDEESSNTSLLNHYKTKDIFFYWCVRRPLEIEWFREELEQINYIYDAHDQFPNLHIKFHITANETHNIIEEVTHNIANGKETIDSEDTANLYSSKLAAKKDIDVVYGTRLDAKTVLSAVDGDVGAFVCGPIGFNASFKNIVALQKSNVYLHCESFGY</sequence>
<evidence type="ECO:0000313" key="15">
    <source>
        <dbReference type="EMBL" id="KAG2197920.1"/>
    </source>
</evidence>
<comment type="subcellular location">
    <subcellularLocation>
        <location evidence="1">Cell membrane</location>
        <topology evidence="1">Multi-pass membrane protein</topology>
    </subcellularLocation>
</comment>
<dbReference type="InterPro" id="IPR013112">
    <property type="entry name" value="FAD-bd_8"/>
</dbReference>
<keyword evidence="9" id="KW-0560">Oxidoreductase</keyword>
<dbReference type="GO" id="GO:0006879">
    <property type="term" value="P:intracellular iron ion homeostasis"/>
    <property type="evidence" value="ECO:0007669"/>
    <property type="project" value="TreeGrafter"/>
</dbReference>
<evidence type="ECO:0000256" key="3">
    <source>
        <dbReference type="ARBA" id="ARBA00012668"/>
    </source>
</evidence>
<dbReference type="Proteomes" id="UP000650833">
    <property type="component" value="Unassembled WGS sequence"/>
</dbReference>
<dbReference type="SFLD" id="SFLDG01168">
    <property type="entry name" value="Ferric_reductase_subgroup_(FRE"/>
    <property type="match status" value="1"/>
</dbReference>
<dbReference type="Pfam" id="PF01794">
    <property type="entry name" value="Ferric_reduct"/>
    <property type="match status" value="1"/>
</dbReference>
<dbReference type="InterPro" id="IPR051410">
    <property type="entry name" value="Ferric/Cupric_Reductase"/>
</dbReference>
<dbReference type="PANTHER" id="PTHR32361">
    <property type="entry name" value="FERRIC/CUPRIC REDUCTASE TRANSMEMBRANE COMPONENT"/>
    <property type="match status" value="1"/>
</dbReference>
<feature type="transmembrane region" description="Helical" evidence="13">
    <location>
        <begin position="20"/>
        <end position="41"/>
    </location>
</feature>
<dbReference type="OrthoDB" id="167398at2759"/>
<accession>A0A8H7QTD5</accession>
<dbReference type="SUPFAM" id="SSF63380">
    <property type="entry name" value="Riboflavin synthase domain-like"/>
    <property type="match status" value="1"/>
</dbReference>
<dbReference type="AlphaFoldDB" id="A0A8H7QTD5"/>
<evidence type="ECO:0000256" key="1">
    <source>
        <dbReference type="ARBA" id="ARBA00004651"/>
    </source>
</evidence>
<keyword evidence="10" id="KW-0406">Ion transport</keyword>
<evidence type="ECO:0000256" key="12">
    <source>
        <dbReference type="ARBA" id="ARBA00048483"/>
    </source>
</evidence>
<protein>
    <recommendedName>
        <fullName evidence="3">ferric-chelate reductase (NADPH)</fullName>
        <ecNumber evidence="3">1.16.1.9</ecNumber>
    </recommendedName>
</protein>
<comment type="caution">
    <text evidence="15">The sequence shown here is derived from an EMBL/GenBank/DDBJ whole genome shotgun (WGS) entry which is preliminary data.</text>
</comment>